<evidence type="ECO:0000313" key="9">
    <source>
        <dbReference type="EMBL" id="MBP5857542.1"/>
    </source>
</evidence>
<dbReference type="Pfam" id="PF01618">
    <property type="entry name" value="MotA_ExbB"/>
    <property type="match status" value="1"/>
</dbReference>
<keyword evidence="6" id="KW-0653">Protein transport</keyword>
<name>A0A8J7S8V5_9PROT</name>
<comment type="caution">
    <text evidence="9">The sequence shown here is derived from an EMBL/GenBank/DDBJ whole genome shotgun (WGS) entry which is preliminary data.</text>
</comment>
<dbReference type="PANTHER" id="PTHR30625:SF11">
    <property type="entry name" value="MOTA_TOLQ_EXBB PROTON CHANNEL DOMAIN-CONTAINING PROTEIN"/>
    <property type="match status" value="1"/>
</dbReference>
<reference evidence="9" key="1">
    <citation type="submission" date="2021-04" db="EMBL/GenBank/DDBJ databases">
        <authorList>
            <person name="Zhang D.-C."/>
        </authorList>
    </citation>
    <scope>NUCLEOTIDE SEQUENCE</scope>
    <source>
        <strain evidence="9">CGMCC 1.15697</strain>
    </source>
</reference>
<dbReference type="EMBL" id="JAGMWN010000004">
    <property type="protein sequence ID" value="MBP5857542.1"/>
    <property type="molecule type" value="Genomic_DNA"/>
</dbReference>
<dbReference type="InterPro" id="IPR002898">
    <property type="entry name" value="MotA_ExbB_proton_chnl"/>
</dbReference>
<feature type="transmembrane region" description="Helical" evidence="7">
    <location>
        <begin position="157"/>
        <end position="177"/>
    </location>
</feature>
<evidence type="ECO:0000313" key="10">
    <source>
        <dbReference type="Proteomes" id="UP000672602"/>
    </source>
</evidence>
<comment type="similarity">
    <text evidence="6">Belongs to the exbB/tolQ family.</text>
</comment>
<evidence type="ECO:0000256" key="6">
    <source>
        <dbReference type="RuleBase" id="RU004057"/>
    </source>
</evidence>
<evidence type="ECO:0000256" key="1">
    <source>
        <dbReference type="ARBA" id="ARBA00004651"/>
    </source>
</evidence>
<sequence length="273" mass="28723">MDETIENGAEGAASAGDAVSGMNGAADGMVDGAVAGDPGMLARAQELLAAGGPVVAILLFMSVIAVAIALVKVMQFRAARVGDRRAARDALVLWRHGRRGEAFARAEHSRNPAAQAVWRAMIGLHRGLPEAMVREEVMRYGASALEALRAWFRPLEVIASLAPLLGLFGTVLGMISAFQQLEAAGNQVNPAILSGGIWEALLTTAAGLAVAIPTVVLLNWLERRVDRLAHEMDDLVTRVFTEDLTDSIGAVDFGAVEKDARDASAGYRTAKAG</sequence>
<feature type="transmembrane region" description="Helical" evidence="7">
    <location>
        <begin position="47"/>
        <end position="71"/>
    </location>
</feature>
<proteinExistence type="inferred from homology"/>
<dbReference type="GO" id="GO:0005886">
    <property type="term" value="C:plasma membrane"/>
    <property type="evidence" value="ECO:0007669"/>
    <property type="project" value="UniProtKB-SubCell"/>
</dbReference>
<evidence type="ECO:0000256" key="4">
    <source>
        <dbReference type="ARBA" id="ARBA00022989"/>
    </source>
</evidence>
<comment type="subcellular location">
    <subcellularLocation>
        <location evidence="1">Cell membrane</location>
        <topology evidence="1">Multi-pass membrane protein</topology>
    </subcellularLocation>
    <subcellularLocation>
        <location evidence="6">Membrane</location>
        <topology evidence="6">Multi-pass membrane protein</topology>
    </subcellularLocation>
</comment>
<organism evidence="9 10">
    <name type="scientific">Marivibrio halodurans</name>
    <dbReference type="NCBI Taxonomy" id="2039722"/>
    <lineage>
        <taxon>Bacteria</taxon>
        <taxon>Pseudomonadati</taxon>
        <taxon>Pseudomonadota</taxon>
        <taxon>Alphaproteobacteria</taxon>
        <taxon>Rhodospirillales</taxon>
        <taxon>Rhodospirillaceae</taxon>
        <taxon>Marivibrio</taxon>
    </lineage>
</organism>
<evidence type="ECO:0000256" key="3">
    <source>
        <dbReference type="ARBA" id="ARBA00022692"/>
    </source>
</evidence>
<feature type="transmembrane region" description="Helical" evidence="7">
    <location>
        <begin position="197"/>
        <end position="221"/>
    </location>
</feature>
<keyword evidence="5 7" id="KW-0472">Membrane</keyword>
<evidence type="ECO:0000256" key="5">
    <source>
        <dbReference type="ARBA" id="ARBA00023136"/>
    </source>
</evidence>
<accession>A0A8J7S8V5</accession>
<dbReference type="AlphaFoldDB" id="A0A8J7S8V5"/>
<evidence type="ECO:0000259" key="8">
    <source>
        <dbReference type="Pfam" id="PF01618"/>
    </source>
</evidence>
<protein>
    <submittedName>
        <fullName evidence="9">MotA/TolQ/ExbB proton channel family protein</fullName>
    </submittedName>
</protein>
<keyword evidence="4 7" id="KW-1133">Transmembrane helix</keyword>
<dbReference type="RefSeq" id="WP_210682121.1">
    <property type="nucleotide sequence ID" value="NZ_JAGMWN010000004.1"/>
</dbReference>
<keyword evidence="10" id="KW-1185">Reference proteome</keyword>
<dbReference type="InterPro" id="IPR050790">
    <property type="entry name" value="ExbB/TolQ_transport"/>
</dbReference>
<dbReference type="PANTHER" id="PTHR30625">
    <property type="entry name" value="PROTEIN TOLQ"/>
    <property type="match status" value="1"/>
</dbReference>
<dbReference type="GO" id="GO:0017038">
    <property type="term" value="P:protein import"/>
    <property type="evidence" value="ECO:0007669"/>
    <property type="project" value="TreeGrafter"/>
</dbReference>
<dbReference type="Proteomes" id="UP000672602">
    <property type="component" value="Unassembled WGS sequence"/>
</dbReference>
<keyword evidence="6" id="KW-0813">Transport</keyword>
<feature type="domain" description="MotA/TolQ/ExbB proton channel" evidence="8">
    <location>
        <begin position="129"/>
        <end position="233"/>
    </location>
</feature>
<keyword evidence="2" id="KW-1003">Cell membrane</keyword>
<evidence type="ECO:0000256" key="7">
    <source>
        <dbReference type="SAM" id="Phobius"/>
    </source>
</evidence>
<keyword evidence="3 7" id="KW-0812">Transmembrane</keyword>
<gene>
    <name evidence="9" type="ORF">KAJ83_11020</name>
</gene>
<evidence type="ECO:0000256" key="2">
    <source>
        <dbReference type="ARBA" id="ARBA00022475"/>
    </source>
</evidence>